<dbReference type="AlphaFoldDB" id="A0A3M7J8U4"/>
<evidence type="ECO:0000313" key="2">
    <source>
        <dbReference type="Proteomes" id="UP000281677"/>
    </source>
</evidence>
<organism evidence="1 2">
    <name type="scientific">Hortaea werneckii</name>
    <name type="common">Black yeast</name>
    <name type="synonym">Cladosporium werneckii</name>
    <dbReference type="NCBI Taxonomy" id="91943"/>
    <lineage>
        <taxon>Eukaryota</taxon>
        <taxon>Fungi</taxon>
        <taxon>Dikarya</taxon>
        <taxon>Ascomycota</taxon>
        <taxon>Pezizomycotina</taxon>
        <taxon>Dothideomycetes</taxon>
        <taxon>Dothideomycetidae</taxon>
        <taxon>Mycosphaerellales</taxon>
        <taxon>Teratosphaeriaceae</taxon>
        <taxon>Hortaea</taxon>
    </lineage>
</organism>
<sequence length="572" mass="64109">MRNRLSQQAFRRRQATYIQELEKRVELAGRPEDERVVSLEGENRALRKQLQTIHSRINGLRSSLDGLSLSVDEVLVSRYHDQSLQRQPCEADWVSKAPRKSTIVDSGRCGSGAQDRYTGHKFADLSDLSCAESRAPEIHVSPNTALDSSSSENGIWWDRKSDHDGEGNSNLDVFTDLVHTTNSSGNNPHNSSTGVVCESFFTSPLPTCTDWVGNSIDPQLSERSSEYPTSVSCLPPTLQGTWSHQYQMGPNCYLTAIDNCQKSVNWTPSNSRFSDHIATFQQCLWRTWAPMGSSEPHKSQTNWHRISVSMMLSMFQSLNRPLALSYYTSTKFYDHLTSLTMWQMSPSTTLYSRLHPRYRPSGLQLTETYPKVIDWCPFPTIRDRLILFHAANSQIDQIICDIATAYVVETDLSALVQMDEPLWGYVRVWDLVQAMTEVVPITDFCPTSRAHCNAMPTTDHTRKASALPCVSGVPGKSLPAATASALFGSKDLARLAFDMLGMGEDIAVYKLDPEIFERYPELYEAGTDIRALGTCLSPNTRTSFPTVPSLDHSAMAIYQNFALWLSALRSLC</sequence>
<dbReference type="PANTHER" id="PTHR37012:SF2">
    <property type="entry name" value="BZIP DOMAIN-CONTAINING PROTEIN-RELATED"/>
    <property type="match status" value="1"/>
</dbReference>
<evidence type="ECO:0008006" key="3">
    <source>
        <dbReference type="Google" id="ProtNLM"/>
    </source>
</evidence>
<dbReference type="CDD" id="cd14688">
    <property type="entry name" value="bZIP_YAP"/>
    <property type="match status" value="1"/>
</dbReference>
<dbReference type="Proteomes" id="UP000281677">
    <property type="component" value="Unassembled WGS sequence"/>
</dbReference>
<dbReference type="GO" id="GO:0003700">
    <property type="term" value="F:DNA-binding transcription factor activity"/>
    <property type="evidence" value="ECO:0007669"/>
    <property type="project" value="InterPro"/>
</dbReference>
<dbReference type="InterPro" id="IPR021833">
    <property type="entry name" value="DUF3425"/>
</dbReference>
<accession>A0A3M7J8U4</accession>
<dbReference type="Gene3D" id="1.20.5.170">
    <property type="match status" value="1"/>
</dbReference>
<comment type="caution">
    <text evidence="1">The sequence shown here is derived from an EMBL/GenBank/DDBJ whole genome shotgun (WGS) entry which is preliminary data.</text>
</comment>
<dbReference type="VEuPathDB" id="FungiDB:BTJ68_11544"/>
<gene>
    <name evidence="1" type="ORF">D0859_01710</name>
</gene>
<dbReference type="OrthoDB" id="10261951at2759"/>
<dbReference type="SUPFAM" id="SSF57959">
    <property type="entry name" value="Leucine zipper domain"/>
    <property type="match status" value="1"/>
</dbReference>
<dbReference type="EMBL" id="QWIT01000028">
    <property type="protein sequence ID" value="RMZ34184.1"/>
    <property type="molecule type" value="Genomic_DNA"/>
</dbReference>
<reference evidence="1 2" key="1">
    <citation type="journal article" date="2018" name="BMC Genomics">
        <title>Genomic evidence for intraspecific hybridization in a clonal and extremely halotolerant yeast.</title>
        <authorList>
            <person name="Gostincar C."/>
            <person name="Stajich J.E."/>
            <person name="Zupancic J."/>
            <person name="Zalar P."/>
            <person name="Gunde-Cimerman N."/>
        </authorList>
    </citation>
    <scope>NUCLEOTIDE SEQUENCE [LARGE SCALE GENOMIC DNA]</scope>
    <source>
        <strain evidence="1 2">EXF-120</strain>
    </source>
</reference>
<dbReference type="Pfam" id="PF11905">
    <property type="entry name" value="DUF3425"/>
    <property type="match status" value="1"/>
</dbReference>
<protein>
    <recommendedName>
        <fullName evidence="3">BZIP domain-containing protein</fullName>
    </recommendedName>
</protein>
<proteinExistence type="predicted"/>
<evidence type="ECO:0000313" key="1">
    <source>
        <dbReference type="EMBL" id="RMZ34184.1"/>
    </source>
</evidence>
<dbReference type="InterPro" id="IPR046347">
    <property type="entry name" value="bZIP_sf"/>
</dbReference>
<name>A0A3M7J8U4_HORWE</name>
<dbReference type="PANTHER" id="PTHR37012">
    <property type="entry name" value="B-ZIP TRANSCRIPTION FACTOR (EUROFUNG)-RELATED"/>
    <property type="match status" value="1"/>
</dbReference>